<reference evidence="6 7" key="1">
    <citation type="submission" date="2014-06" db="EMBL/GenBank/DDBJ databases">
        <authorList>
            <person name="Swart Estienne"/>
        </authorList>
    </citation>
    <scope>NUCLEOTIDE SEQUENCE [LARGE SCALE GENOMIC DNA]</scope>
    <source>
        <strain evidence="6 7">130c</strain>
    </source>
</reference>
<dbReference type="InterPro" id="IPR036259">
    <property type="entry name" value="MFS_trans_sf"/>
</dbReference>
<dbReference type="InParanoid" id="A0A078A2W7"/>
<keyword evidence="2 5" id="KW-0812">Transmembrane</keyword>
<gene>
    <name evidence="6" type="primary">Contig10188.g10880</name>
    <name evidence="6" type="ORF">STYLEM_5461</name>
</gene>
<feature type="transmembrane region" description="Helical" evidence="5">
    <location>
        <begin position="46"/>
        <end position="66"/>
    </location>
</feature>
<dbReference type="SUPFAM" id="SSF103473">
    <property type="entry name" value="MFS general substrate transporter"/>
    <property type="match status" value="1"/>
</dbReference>
<dbReference type="OrthoDB" id="6415790at2759"/>
<feature type="transmembrane region" description="Helical" evidence="5">
    <location>
        <begin position="328"/>
        <end position="348"/>
    </location>
</feature>
<dbReference type="OMA" id="NIFWIVC"/>
<dbReference type="EMBL" id="CCKQ01005296">
    <property type="protein sequence ID" value="CDW76460.1"/>
    <property type="molecule type" value="Genomic_DNA"/>
</dbReference>
<evidence type="ECO:0000313" key="6">
    <source>
        <dbReference type="EMBL" id="CDW76460.1"/>
    </source>
</evidence>
<dbReference type="GO" id="GO:0035348">
    <property type="term" value="P:acetyl-CoA transmembrane transport"/>
    <property type="evidence" value="ECO:0007669"/>
    <property type="project" value="InterPro"/>
</dbReference>
<proteinExistence type="predicted"/>
<accession>A0A078A2W7</accession>
<evidence type="ECO:0000313" key="7">
    <source>
        <dbReference type="Proteomes" id="UP000039865"/>
    </source>
</evidence>
<dbReference type="Proteomes" id="UP000039865">
    <property type="component" value="Unassembled WGS sequence"/>
</dbReference>
<keyword evidence="7" id="KW-1185">Reference proteome</keyword>
<dbReference type="PANTHER" id="PTHR12778">
    <property type="entry name" value="SOLUTE CARRIER FAMILY 33 ACETYL-COA TRANSPORTER -RELATED"/>
    <property type="match status" value="1"/>
</dbReference>
<dbReference type="InterPro" id="IPR024371">
    <property type="entry name" value="AcetylCoA_trans_1-like"/>
</dbReference>
<sequence length="403" mass="46192">MILLSILYSFQVIRFFLQSQGLPLGLFLSSFPIIFKKYLTYSEIGIMMMCTVPFSFKILWSPFVDLYYIKSIGKRKSWIVPSQILISMMLFYMSGSVEEMLINKEIYLATSLFTVMIFIITCQDIAVDSWAVEILDDENSTYASTCQSIGQKVGSLGSSSLFMAFNSEEFCNQYVYSSPQEKPLLTISNFMLIWAYFQFAVSIYILLFVNENQKAKVADQEAKGEQSHNQDVSYSLTQTFSVLKDLISNQNMITFTLFFLGYFGQKNVFSFVYKASIVCVIIVNLEFQLILVILLSTFSLASSFSSNCLFNVKFAIIFKICDKRISGLFITLMATLSNLSWKIHQIYIFEVVELFGLFGPQLVITVFVFAFVYKFKERFCSLDNESKESWAVSESVLKSMKND</sequence>
<dbReference type="GO" id="GO:0008521">
    <property type="term" value="F:acetyl-CoA transmembrane transporter activity"/>
    <property type="evidence" value="ECO:0007669"/>
    <property type="project" value="InterPro"/>
</dbReference>
<name>A0A078A2W7_STYLE</name>
<keyword evidence="4 5" id="KW-0472">Membrane</keyword>
<evidence type="ECO:0000256" key="2">
    <source>
        <dbReference type="ARBA" id="ARBA00022692"/>
    </source>
</evidence>
<feature type="transmembrane region" description="Helical" evidence="5">
    <location>
        <begin position="354"/>
        <end position="373"/>
    </location>
</feature>
<dbReference type="Pfam" id="PF13000">
    <property type="entry name" value="Acatn"/>
    <property type="match status" value="1"/>
</dbReference>
<evidence type="ECO:0000256" key="4">
    <source>
        <dbReference type="ARBA" id="ARBA00023136"/>
    </source>
</evidence>
<dbReference type="PANTHER" id="PTHR12778:SF9">
    <property type="entry name" value="ACETYL-COENZYME A TRANSPORTER 1"/>
    <property type="match status" value="1"/>
</dbReference>
<protein>
    <submittedName>
        <fullName evidence="6">Acetyl-coenzyme a transporter 1</fullName>
    </submittedName>
</protein>
<organism evidence="6 7">
    <name type="scientific">Stylonychia lemnae</name>
    <name type="common">Ciliate</name>
    <dbReference type="NCBI Taxonomy" id="5949"/>
    <lineage>
        <taxon>Eukaryota</taxon>
        <taxon>Sar</taxon>
        <taxon>Alveolata</taxon>
        <taxon>Ciliophora</taxon>
        <taxon>Intramacronucleata</taxon>
        <taxon>Spirotrichea</taxon>
        <taxon>Stichotrichia</taxon>
        <taxon>Sporadotrichida</taxon>
        <taxon>Oxytrichidae</taxon>
        <taxon>Stylonychinae</taxon>
        <taxon>Stylonychia</taxon>
    </lineage>
</organism>
<feature type="transmembrane region" description="Helical" evidence="5">
    <location>
        <begin position="106"/>
        <end position="127"/>
    </location>
</feature>
<keyword evidence="3 5" id="KW-1133">Transmembrane helix</keyword>
<feature type="transmembrane region" description="Helical" evidence="5">
    <location>
        <begin position="78"/>
        <end position="94"/>
    </location>
</feature>
<dbReference type="AlphaFoldDB" id="A0A078A2W7"/>
<evidence type="ECO:0000256" key="5">
    <source>
        <dbReference type="SAM" id="Phobius"/>
    </source>
</evidence>
<feature type="transmembrane region" description="Helical" evidence="5">
    <location>
        <begin position="12"/>
        <end position="34"/>
    </location>
</feature>
<evidence type="ECO:0000256" key="1">
    <source>
        <dbReference type="ARBA" id="ARBA00004141"/>
    </source>
</evidence>
<feature type="transmembrane region" description="Helical" evidence="5">
    <location>
        <begin position="190"/>
        <end position="209"/>
    </location>
</feature>
<evidence type="ECO:0000256" key="3">
    <source>
        <dbReference type="ARBA" id="ARBA00022989"/>
    </source>
</evidence>
<dbReference type="GO" id="GO:0016020">
    <property type="term" value="C:membrane"/>
    <property type="evidence" value="ECO:0007669"/>
    <property type="project" value="UniProtKB-SubCell"/>
</dbReference>
<dbReference type="InterPro" id="IPR004752">
    <property type="entry name" value="AmpG_permease/AT-1"/>
</dbReference>
<comment type="subcellular location">
    <subcellularLocation>
        <location evidence="1">Membrane</location>
        <topology evidence="1">Multi-pass membrane protein</topology>
    </subcellularLocation>
</comment>